<sequence length="192" mass="22564">MKKILLILMLFTPIITWGQKSDLIKFLDACKTFEFEESKEIISKYSFNLGNMYDLLNYEEPTGILFDTDTLNIKGYKAIINCKIKNKAGQYIDKKMIVVMYLNKENSLWCVEMFREATDPNKEYKISKQDVDSGKFYTKKQYVYRNLAYWAISSGKLNEAIKYMNISEEEAVKVNDTKFNIDSQKEVLRKII</sequence>
<dbReference type="Proteomes" id="UP000183766">
    <property type="component" value="Unassembled WGS sequence"/>
</dbReference>
<evidence type="ECO:0000313" key="2">
    <source>
        <dbReference type="Proteomes" id="UP000183766"/>
    </source>
</evidence>
<accession>A0A1I4V9L6</accession>
<dbReference type="AlphaFoldDB" id="A0A1I4V9L6"/>
<name>A0A1I4V9L6_9BACE</name>
<gene>
    <name evidence="1" type="ORF">SAMN05216250_11574</name>
</gene>
<reference evidence="1 2" key="1">
    <citation type="submission" date="2016-10" db="EMBL/GenBank/DDBJ databases">
        <authorList>
            <person name="de Groot N.N."/>
        </authorList>
    </citation>
    <scope>NUCLEOTIDE SEQUENCE [LARGE SCALE GENOMIC DNA]</scope>
    <source>
        <strain evidence="1 2">NLAE-zl-C202</strain>
    </source>
</reference>
<proteinExistence type="predicted"/>
<organism evidence="1 2">
    <name type="scientific">Bacteroides xylanisolvens</name>
    <dbReference type="NCBI Taxonomy" id="371601"/>
    <lineage>
        <taxon>Bacteria</taxon>
        <taxon>Pseudomonadati</taxon>
        <taxon>Bacteroidota</taxon>
        <taxon>Bacteroidia</taxon>
        <taxon>Bacteroidales</taxon>
        <taxon>Bacteroidaceae</taxon>
        <taxon>Bacteroides</taxon>
    </lineage>
</organism>
<protein>
    <submittedName>
        <fullName evidence="1">Uncharacterized protein</fullName>
    </submittedName>
</protein>
<dbReference type="RefSeq" id="WP_074909844.1">
    <property type="nucleotide sequence ID" value="NZ_FOUM01000015.1"/>
</dbReference>
<dbReference type="EMBL" id="FOUM01000015">
    <property type="protein sequence ID" value="SFM97878.1"/>
    <property type="molecule type" value="Genomic_DNA"/>
</dbReference>
<evidence type="ECO:0000313" key="1">
    <source>
        <dbReference type="EMBL" id="SFM97878.1"/>
    </source>
</evidence>